<evidence type="ECO:0000256" key="9">
    <source>
        <dbReference type="ARBA" id="ARBA00022968"/>
    </source>
</evidence>
<keyword evidence="10 19" id="KW-1133">Transmembrane helix</keyword>
<evidence type="ECO:0000313" key="24">
    <source>
        <dbReference type="RefSeq" id="XP_013793912.1"/>
    </source>
</evidence>
<dbReference type="GeneID" id="106477946"/>
<organism evidence="22 24">
    <name type="scientific">Limulus polyphemus</name>
    <name type="common">Atlantic horseshoe crab</name>
    <dbReference type="NCBI Taxonomy" id="6850"/>
    <lineage>
        <taxon>Eukaryota</taxon>
        <taxon>Metazoa</taxon>
        <taxon>Ecdysozoa</taxon>
        <taxon>Arthropoda</taxon>
        <taxon>Chelicerata</taxon>
        <taxon>Merostomata</taxon>
        <taxon>Xiphosura</taxon>
        <taxon>Limulidae</taxon>
        <taxon>Limulus</taxon>
    </lineage>
</organism>
<evidence type="ECO:0000256" key="17">
    <source>
        <dbReference type="PROSITE-ProRule" id="PRU00992"/>
    </source>
</evidence>
<evidence type="ECO:0000256" key="10">
    <source>
        <dbReference type="ARBA" id="ARBA00022989"/>
    </source>
</evidence>
<evidence type="ECO:0000256" key="4">
    <source>
        <dbReference type="ARBA" id="ARBA00018201"/>
    </source>
</evidence>
<dbReference type="Pfam" id="PF19745">
    <property type="entry name" value="FUT8_N_cat"/>
    <property type="match status" value="1"/>
</dbReference>
<dbReference type="EC" id="2.4.1.68" evidence="3 15"/>
<keyword evidence="22" id="KW-1185">Reference proteome</keyword>
<comment type="function">
    <text evidence="15">Catalyzes the addition of fucose in alpha 1-6 linkage to the first GlcNAc residue, next to the peptide chains in N-glycans.</text>
</comment>
<dbReference type="Gene3D" id="1.10.287.1060">
    <property type="entry name" value="ESAT-6-like"/>
    <property type="match status" value="1"/>
</dbReference>
<gene>
    <name evidence="23 24 25" type="primary">LOC106477946</name>
</gene>
<dbReference type="InterPro" id="IPR036028">
    <property type="entry name" value="SH3-like_dom_sf"/>
</dbReference>
<dbReference type="Pfam" id="PF14604">
    <property type="entry name" value="SH3_9"/>
    <property type="match status" value="1"/>
</dbReference>
<dbReference type="Proteomes" id="UP000694941">
    <property type="component" value="Unplaced"/>
</dbReference>
<evidence type="ECO:0000259" key="21">
    <source>
        <dbReference type="PROSITE" id="PS51659"/>
    </source>
</evidence>
<evidence type="ECO:0000256" key="8">
    <source>
        <dbReference type="ARBA" id="ARBA00022692"/>
    </source>
</evidence>
<evidence type="ECO:0000313" key="23">
    <source>
        <dbReference type="RefSeq" id="XP_013793909.1"/>
    </source>
</evidence>
<keyword evidence="9" id="KW-0735">Signal-anchor</keyword>
<keyword evidence="7 15" id="KW-0808">Transferase</keyword>
<sequence length="588" mass="67544">MGISIGKAVVGLLLVWLVIIIVISGPLFHNTDPDEQVLARLTRAVGELDDLKQQNIELRNLLNSLNLYLHRIPALAENKPKEEQFKELQDKLEKANGLLNQKPSDNQAMVLKKDEREPSKEYELTRRRVEDGVIEMWYFIRSKLKTLNKTLSSDKETIKMLTETMEDIANHRRSIMVDLEKLKDLDGMAVWRQKEAQELGDIVQQRLKYLQNPKDCSKARKLTCSLNKGCGYGCQIHHVVYCFIVAYGTQRTLILKSKNWRYSRQGWESVFKPVSDTCTDESGISRGSWSDSNDAQVVDLPIVDNIHPRPPYLPLVIPQDLSDRLIRIHGNPVVWWIGQFLKYLLRPQEGLAMFLKHAEEKMNLKHPVVGVHVRRTDKVGTEAAFHGIEEYMEFVEDYYKQLELKQSVEERRVYLATDDPKLLEESRQKFPKYTFFGDPAIAKSAAIGTRYSSDALKGIIMDIHFLSKCDYLVCTFSSQVCRLGYEIMQTDHPDASGYFHSLDDVFYFGGQGDHNQVAIYDHNPRSPAEIELKKGDIVGIAGNHWDGYSKGVNRRTKKSGLYPSYKTVEDVQLHEFPTYEEVKKLQSS</sequence>
<accession>A0ABM1C4D6</accession>
<evidence type="ECO:0000256" key="5">
    <source>
        <dbReference type="ARBA" id="ARBA00022443"/>
    </source>
</evidence>
<keyword evidence="13" id="KW-1015">Disulfide bond</keyword>
<feature type="coiled-coil region" evidence="18">
    <location>
        <begin position="41"/>
        <end position="68"/>
    </location>
</feature>
<dbReference type="InterPro" id="IPR035653">
    <property type="entry name" value="Fut8_SH3"/>
</dbReference>
<evidence type="ECO:0000313" key="25">
    <source>
        <dbReference type="RefSeq" id="XP_022237228.1"/>
    </source>
</evidence>
<dbReference type="Gene3D" id="2.30.30.40">
    <property type="entry name" value="SH3 Domains"/>
    <property type="match status" value="1"/>
</dbReference>
<dbReference type="PANTHER" id="PTHR13132">
    <property type="entry name" value="ALPHA- 1,6 -FUCOSYLTRANSFERASE"/>
    <property type="match status" value="1"/>
</dbReference>
<comment type="catalytic activity">
    <reaction evidence="14 15">
        <text>N(4)-{beta-D-GlcNAc-(1-&gt;2)-alpha-D-Man-(1-&gt;3)-[beta-D-GlcNAc-(1-&gt;2)-alpha-D-Man-(1-&gt;6)]-beta-D-Man-(1-&gt;4)-beta-D-GlcNAc-(1-&gt;4)-beta-D-GlcNAc}-L-asparaginyl-[protein] + GDP-beta-L-fucose = an N(4)-{beta-D-GlcNAc-(1-&gt;2)-alpha-D-Man-(1-&gt;3)-[beta-D-GlcNAc-(1-&gt;2)-alpha-D-Man-(1-&gt;6)]-beta-D-Man-(1-&gt;4)-beta-D-GlcNAc-(1-&gt;4)-[alpha-L-Fuc-(1-&gt;6)]-beta-D-GlcNAc}-L-asparaginyl-[protein] + GDP + H(+)</text>
        <dbReference type="Rhea" id="RHEA:12985"/>
        <dbReference type="Rhea" id="RHEA-COMP:13526"/>
        <dbReference type="Rhea" id="RHEA-COMP:13532"/>
        <dbReference type="ChEBI" id="CHEBI:15378"/>
        <dbReference type="ChEBI" id="CHEBI:57273"/>
        <dbReference type="ChEBI" id="CHEBI:58189"/>
        <dbReference type="ChEBI" id="CHEBI:60651"/>
        <dbReference type="ChEBI" id="CHEBI:137207"/>
        <dbReference type="EC" id="2.4.1.68"/>
    </reaction>
</comment>
<dbReference type="InterPro" id="IPR045573">
    <property type="entry name" value="Fut8_N_cat"/>
</dbReference>
<evidence type="ECO:0000313" key="22">
    <source>
        <dbReference type="Proteomes" id="UP000694941"/>
    </source>
</evidence>
<keyword evidence="5 16" id="KW-0728">SH3 domain</keyword>
<feature type="region of interest" description="Important for donor substrate binding" evidence="17">
    <location>
        <begin position="374"/>
        <end position="375"/>
    </location>
</feature>
<evidence type="ECO:0000256" key="19">
    <source>
        <dbReference type="SAM" id="Phobius"/>
    </source>
</evidence>
<evidence type="ECO:0000256" key="11">
    <source>
        <dbReference type="ARBA" id="ARBA00023034"/>
    </source>
</evidence>
<feature type="domain" description="GT23" evidence="21">
    <location>
        <begin position="218"/>
        <end position="502"/>
    </location>
</feature>
<evidence type="ECO:0000256" key="6">
    <source>
        <dbReference type="ARBA" id="ARBA00022676"/>
    </source>
</evidence>
<dbReference type="InterPro" id="IPR015827">
    <property type="entry name" value="Fut8"/>
</dbReference>
<evidence type="ECO:0000256" key="16">
    <source>
        <dbReference type="PROSITE-ProRule" id="PRU00192"/>
    </source>
</evidence>
<dbReference type="PANTHER" id="PTHR13132:SF29">
    <property type="entry name" value="ALPHA-(1,6)-FUCOSYLTRANSFERASE"/>
    <property type="match status" value="1"/>
</dbReference>
<dbReference type="RefSeq" id="XP_022237228.1">
    <property type="nucleotide sequence ID" value="XM_022381520.1"/>
</dbReference>
<keyword evidence="11 15" id="KW-0333">Golgi apparatus</keyword>
<dbReference type="RefSeq" id="XP_013793912.1">
    <property type="nucleotide sequence ID" value="XM_013938458.2"/>
</dbReference>
<feature type="domain" description="SH3" evidence="20">
    <location>
        <begin position="511"/>
        <end position="572"/>
    </location>
</feature>
<dbReference type="PROSITE" id="PS51659">
    <property type="entry name" value="GT23"/>
    <property type="match status" value="1"/>
</dbReference>
<proteinExistence type="inferred from homology"/>
<dbReference type="SUPFAM" id="SSF50044">
    <property type="entry name" value="SH3-domain"/>
    <property type="match status" value="1"/>
</dbReference>
<evidence type="ECO:0000256" key="15">
    <source>
        <dbReference type="PIRNR" id="PIRNR000472"/>
    </source>
</evidence>
<evidence type="ECO:0000256" key="13">
    <source>
        <dbReference type="ARBA" id="ARBA00023157"/>
    </source>
</evidence>
<dbReference type="SMART" id="SM00326">
    <property type="entry name" value="SH3"/>
    <property type="match status" value="1"/>
</dbReference>
<evidence type="ECO:0000256" key="7">
    <source>
        <dbReference type="ARBA" id="ARBA00022679"/>
    </source>
</evidence>
<protein>
    <recommendedName>
        <fullName evidence="4 15">Alpha-(1,6)-fucosyltransferase</fullName>
        <ecNumber evidence="3 15">2.4.1.68</ecNumber>
    </recommendedName>
</protein>
<dbReference type="CDD" id="cd11792">
    <property type="entry name" value="SH3_Fut8"/>
    <property type="match status" value="1"/>
</dbReference>
<dbReference type="Gene3D" id="3.40.50.11350">
    <property type="match status" value="1"/>
</dbReference>
<keyword evidence="8 19" id="KW-0812">Transmembrane</keyword>
<comment type="subcellular location">
    <subcellularLocation>
        <location evidence="1">Golgi apparatus</location>
        <location evidence="1">Golgi stack membrane</location>
        <topology evidence="1">Single-pass type II membrane protein</topology>
    </subcellularLocation>
</comment>
<feature type="transmembrane region" description="Helical" evidence="19">
    <location>
        <begin position="9"/>
        <end position="28"/>
    </location>
</feature>
<keyword evidence="12 15" id="KW-0472">Membrane</keyword>
<evidence type="ECO:0000256" key="14">
    <source>
        <dbReference type="ARBA" id="ARBA00093238"/>
    </source>
</evidence>
<reference evidence="23 24" key="1">
    <citation type="submission" date="2025-05" db="UniProtKB">
        <authorList>
            <consortium name="RefSeq"/>
        </authorList>
    </citation>
    <scope>IDENTIFICATION</scope>
    <source>
        <tissue evidence="23 24">Muscle</tissue>
    </source>
</reference>
<evidence type="ECO:0000256" key="2">
    <source>
        <dbReference type="ARBA" id="ARBA00004922"/>
    </source>
</evidence>
<dbReference type="InterPro" id="IPR027350">
    <property type="entry name" value="GT23_dom"/>
</dbReference>
<keyword evidence="18" id="KW-0175">Coiled coil</keyword>
<comment type="pathway">
    <text evidence="2 15">Protein modification; protein glycosylation.</text>
</comment>
<keyword evidence="6 15" id="KW-0328">Glycosyltransferase</keyword>
<name>A0ABM1C4D6_LIMPO</name>
<dbReference type="RefSeq" id="XP_013793909.1">
    <property type="nucleotide sequence ID" value="XM_013938455.2"/>
</dbReference>
<dbReference type="InterPro" id="IPR001452">
    <property type="entry name" value="SH3_domain"/>
</dbReference>
<dbReference type="PROSITE" id="PS50002">
    <property type="entry name" value="SH3"/>
    <property type="match status" value="1"/>
</dbReference>
<evidence type="ECO:0000259" key="20">
    <source>
        <dbReference type="PROSITE" id="PS50002"/>
    </source>
</evidence>
<evidence type="ECO:0000256" key="3">
    <source>
        <dbReference type="ARBA" id="ARBA00012660"/>
    </source>
</evidence>
<evidence type="ECO:0000256" key="1">
    <source>
        <dbReference type="ARBA" id="ARBA00004447"/>
    </source>
</evidence>
<evidence type="ECO:0000256" key="18">
    <source>
        <dbReference type="SAM" id="Coils"/>
    </source>
</evidence>
<dbReference type="PIRSF" id="PIRSF000472">
    <property type="entry name" value="Alpha1_6FUT_euk"/>
    <property type="match status" value="1"/>
</dbReference>
<evidence type="ECO:0000256" key="12">
    <source>
        <dbReference type="ARBA" id="ARBA00023136"/>
    </source>
</evidence>
<comment type="similarity">
    <text evidence="15 17">Belongs to the glycosyltransferase 23 family.</text>
</comment>
<dbReference type="CDD" id="cd11300">
    <property type="entry name" value="Fut8_like"/>
    <property type="match status" value="1"/>
</dbReference>